<evidence type="ECO:0000313" key="2">
    <source>
        <dbReference type="EMBL" id="CAB1433868.1"/>
    </source>
</evidence>
<feature type="compositionally biased region" description="Basic and acidic residues" evidence="1">
    <location>
        <begin position="1"/>
        <end position="21"/>
    </location>
</feature>
<dbReference type="Proteomes" id="UP001153269">
    <property type="component" value="Unassembled WGS sequence"/>
</dbReference>
<comment type="caution">
    <text evidence="2">The sequence shown here is derived from an EMBL/GenBank/DDBJ whole genome shotgun (WGS) entry which is preliminary data.</text>
</comment>
<gene>
    <name evidence="2" type="ORF">PLEPLA_LOCUS21960</name>
</gene>
<accession>A0A9N7UKF4</accession>
<dbReference type="EMBL" id="CADEAL010001604">
    <property type="protein sequence ID" value="CAB1433868.1"/>
    <property type="molecule type" value="Genomic_DNA"/>
</dbReference>
<name>A0A9N7UKF4_PLEPL</name>
<feature type="non-terminal residue" evidence="2">
    <location>
        <position position="104"/>
    </location>
</feature>
<dbReference type="AlphaFoldDB" id="A0A9N7UKF4"/>
<organism evidence="2 3">
    <name type="scientific">Pleuronectes platessa</name>
    <name type="common">European plaice</name>
    <dbReference type="NCBI Taxonomy" id="8262"/>
    <lineage>
        <taxon>Eukaryota</taxon>
        <taxon>Metazoa</taxon>
        <taxon>Chordata</taxon>
        <taxon>Craniata</taxon>
        <taxon>Vertebrata</taxon>
        <taxon>Euteleostomi</taxon>
        <taxon>Actinopterygii</taxon>
        <taxon>Neopterygii</taxon>
        <taxon>Teleostei</taxon>
        <taxon>Neoteleostei</taxon>
        <taxon>Acanthomorphata</taxon>
        <taxon>Carangaria</taxon>
        <taxon>Pleuronectiformes</taxon>
        <taxon>Pleuronectoidei</taxon>
        <taxon>Pleuronectidae</taxon>
        <taxon>Pleuronectes</taxon>
    </lineage>
</organism>
<feature type="region of interest" description="Disordered" evidence="1">
    <location>
        <begin position="1"/>
        <end position="28"/>
    </location>
</feature>
<proteinExistence type="predicted"/>
<evidence type="ECO:0000256" key="1">
    <source>
        <dbReference type="SAM" id="MobiDB-lite"/>
    </source>
</evidence>
<protein>
    <submittedName>
        <fullName evidence="2">Uncharacterized protein</fullName>
    </submittedName>
</protein>
<feature type="region of interest" description="Disordered" evidence="1">
    <location>
        <begin position="65"/>
        <end position="104"/>
    </location>
</feature>
<reference evidence="2" key="1">
    <citation type="submission" date="2020-03" db="EMBL/GenBank/DDBJ databases">
        <authorList>
            <person name="Weist P."/>
        </authorList>
    </citation>
    <scope>NUCLEOTIDE SEQUENCE</scope>
</reference>
<sequence length="104" mass="11332">TPADDMRLPADRRRAAGEDSSKSPTTSMGIYTCSLSPFVSLHAPLRSQLTLAVASGFKADEEEWMRDFSPSSSSSSSGAHKHNPDPRTSSLLLFPQPLRPWSVK</sequence>
<evidence type="ECO:0000313" key="3">
    <source>
        <dbReference type="Proteomes" id="UP001153269"/>
    </source>
</evidence>
<keyword evidence="3" id="KW-1185">Reference proteome</keyword>